<dbReference type="SMART" id="SM00503">
    <property type="entry name" value="SynN"/>
    <property type="match status" value="1"/>
</dbReference>
<dbReference type="Gene3D" id="1.20.5.110">
    <property type="match status" value="1"/>
</dbReference>
<dbReference type="GO" id="GO:0006886">
    <property type="term" value="P:intracellular protein transport"/>
    <property type="evidence" value="ECO:0007669"/>
    <property type="project" value="TreeGrafter"/>
</dbReference>
<accession>A0AAV1NRV4</accession>
<dbReference type="GO" id="GO:0031629">
    <property type="term" value="P:synaptic vesicle fusion to presynaptic active zone membrane"/>
    <property type="evidence" value="ECO:0007669"/>
    <property type="project" value="TreeGrafter"/>
</dbReference>
<evidence type="ECO:0000256" key="3">
    <source>
        <dbReference type="SAM" id="MobiDB-lite"/>
    </source>
</evidence>
<dbReference type="GO" id="GO:0048787">
    <property type="term" value="C:presynaptic active zone membrane"/>
    <property type="evidence" value="ECO:0007669"/>
    <property type="project" value="TreeGrafter"/>
</dbReference>
<evidence type="ECO:0000313" key="6">
    <source>
        <dbReference type="Proteomes" id="UP001314229"/>
    </source>
</evidence>
<dbReference type="CDD" id="cd15848">
    <property type="entry name" value="SNARE_syntaxin1-like"/>
    <property type="match status" value="1"/>
</dbReference>
<keyword evidence="2" id="KW-0175">Coiled coil</keyword>
<evidence type="ECO:0000256" key="1">
    <source>
        <dbReference type="ARBA" id="ARBA00009063"/>
    </source>
</evidence>
<dbReference type="Gene3D" id="1.20.58.70">
    <property type="match status" value="1"/>
</dbReference>
<keyword evidence="6" id="KW-1185">Reference proteome</keyword>
<dbReference type="GO" id="GO:0005484">
    <property type="term" value="F:SNAP receptor activity"/>
    <property type="evidence" value="ECO:0007669"/>
    <property type="project" value="TreeGrafter"/>
</dbReference>
<evidence type="ECO:0000259" key="4">
    <source>
        <dbReference type="PROSITE" id="PS50192"/>
    </source>
</evidence>
<name>A0AAV1NRV4_SCOSC</name>
<dbReference type="EMBL" id="CAWUFR010000053">
    <property type="protein sequence ID" value="CAK6961903.1"/>
    <property type="molecule type" value="Genomic_DNA"/>
</dbReference>
<dbReference type="GO" id="GO:0048278">
    <property type="term" value="P:vesicle docking"/>
    <property type="evidence" value="ECO:0007669"/>
    <property type="project" value="TreeGrafter"/>
</dbReference>
<dbReference type="InterPro" id="IPR010989">
    <property type="entry name" value="SNARE"/>
</dbReference>
<sequence length="385" mass="44246">MTATLKTASIWRKEAPWLDQMLLSCWRRALLLKRRAEWKRCHRAKREGEETRTGRQDAAAATPPHIKANRLISVLFRLQQNSPTMRDRLSHLQEMSNGYVEPMEPMEYAESTVSDTFSNVDLEDELPHEAVVFDNSPALEEVFEQSQDIHREIQLIRLEIKRLNEQNSRMLHSITTMSTIKRDSNAIGADIKARAEGVLSHLRDMDGTAHKLEELHGSNSAITRVARTQYACLSNSFRDAMFDYNEAEMSHRENCKAQIQRQMVIVGREVTGEEVEEMIEKGQWNIFTDNVVSEGKTARSALSQIEKRHQELVELEARIQGIHEIFLDIAMLVEEQGPMLTSIQTNVQKTDEHIQEALVKLGRAKRLDKSNPIKKMFCGCFPCYN</sequence>
<dbReference type="Pfam" id="PF00804">
    <property type="entry name" value="Syntaxin"/>
    <property type="match status" value="1"/>
</dbReference>
<dbReference type="PANTHER" id="PTHR19957">
    <property type="entry name" value="SYNTAXIN"/>
    <property type="match status" value="1"/>
</dbReference>
<dbReference type="Proteomes" id="UP001314229">
    <property type="component" value="Unassembled WGS sequence"/>
</dbReference>
<dbReference type="PANTHER" id="PTHR19957:SF136">
    <property type="entry name" value="SYNTAXIN 11B, TANDEM DUPLICATE 1-RELATED"/>
    <property type="match status" value="1"/>
</dbReference>
<dbReference type="FunFam" id="1.20.58.70:FF:000042">
    <property type="entry name" value="Syntaxin 11b, tandem duplicate 2"/>
    <property type="match status" value="1"/>
</dbReference>
<dbReference type="PROSITE" id="PS50192">
    <property type="entry name" value="T_SNARE"/>
    <property type="match status" value="1"/>
</dbReference>
<protein>
    <submittedName>
        <fullName evidence="5">Syntaxin-11b.1</fullName>
    </submittedName>
</protein>
<dbReference type="AlphaFoldDB" id="A0AAV1NRV4"/>
<evidence type="ECO:0000256" key="2">
    <source>
        <dbReference type="ARBA" id="ARBA00023054"/>
    </source>
</evidence>
<dbReference type="GO" id="GO:0000149">
    <property type="term" value="F:SNARE binding"/>
    <property type="evidence" value="ECO:0007669"/>
    <property type="project" value="TreeGrafter"/>
</dbReference>
<comment type="caution">
    <text evidence="5">The sequence shown here is derived from an EMBL/GenBank/DDBJ whole genome shotgun (WGS) entry which is preliminary data.</text>
</comment>
<dbReference type="GO" id="GO:0008021">
    <property type="term" value="C:synaptic vesicle"/>
    <property type="evidence" value="ECO:0007669"/>
    <property type="project" value="TreeGrafter"/>
</dbReference>
<dbReference type="InterPro" id="IPR045242">
    <property type="entry name" value="Syntaxin"/>
</dbReference>
<gene>
    <name evidence="5" type="ORF">FSCOSCO3_A012433</name>
</gene>
<organism evidence="5 6">
    <name type="scientific">Scomber scombrus</name>
    <name type="common">Atlantic mackerel</name>
    <name type="synonym">Scomber vernalis</name>
    <dbReference type="NCBI Taxonomy" id="13677"/>
    <lineage>
        <taxon>Eukaryota</taxon>
        <taxon>Metazoa</taxon>
        <taxon>Chordata</taxon>
        <taxon>Craniata</taxon>
        <taxon>Vertebrata</taxon>
        <taxon>Euteleostomi</taxon>
        <taxon>Actinopterygii</taxon>
        <taxon>Neopterygii</taxon>
        <taxon>Teleostei</taxon>
        <taxon>Neoteleostei</taxon>
        <taxon>Acanthomorphata</taxon>
        <taxon>Pelagiaria</taxon>
        <taxon>Scombriformes</taxon>
        <taxon>Scombridae</taxon>
        <taxon>Scomber</taxon>
    </lineage>
</organism>
<feature type="region of interest" description="Disordered" evidence="3">
    <location>
        <begin position="42"/>
        <end position="61"/>
    </location>
</feature>
<dbReference type="GO" id="GO:0031201">
    <property type="term" value="C:SNARE complex"/>
    <property type="evidence" value="ECO:0007669"/>
    <property type="project" value="TreeGrafter"/>
</dbReference>
<evidence type="ECO:0000313" key="5">
    <source>
        <dbReference type="EMBL" id="CAK6961903.1"/>
    </source>
</evidence>
<dbReference type="InterPro" id="IPR006011">
    <property type="entry name" value="Syntaxin_N"/>
</dbReference>
<dbReference type="InterPro" id="IPR000727">
    <property type="entry name" value="T_SNARE_dom"/>
</dbReference>
<proteinExistence type="inferred from homology"/>
<comment type="similarity">
    <text evidence="1">Belongs to the syntaxin family.</text>
</comment>
<reference evidence="5 6" key="1">
    <citation type="submission" date="2024-01" db="EMBL/GenBank/DDBJ databases">
        <authorList>
            <person name="Alioto T."/>
            <person name="Alioto T."/>
            <person name="Gomez Garrido J."/>
        </authorList>
    </citation>
    <scope>NUCLEOTIDE SEQUENCE [LARGE SCALE GENOMIC DNA]</scope>
</reference>
<dbReference type="SUPFAM" id="SSF47661">
    <property type="entry name" value="t-snare proteins"/>
    <property type="match status" value="1"/>
</dbReference>
<feature type="compositionally biased region" description="Basic and acidic residues" evidence="3">
    <location>
        <begin position="46"/>
        <end position="55"/>
    </location>
</feature>
<feature type="domain" description="T-SNARE coiled-coil homology" evidence="4">
    <location>
        <begin position="302"/>
        <end position="364"/>
    </location>
</feature>
<dbReference type="CDD" id="cd00179">
    <property type="entry name" value="SynN"/>
    <property type="match status" value="1"/>
</dbReference>
<dbReference type="SMART" id="SM00397">
    <property type="entry name" value="t_SNARE"/>
    <property type="match status" value="1"/>
</dbReference>